<feature type="chain" id="PRO_5005890147" evidence="1">
    <location>
        <begin position="23"/>
        <end position="326"/>
    </location>
</feature>
<dbReference type="InterPro" id="IPR001478">
    <property type="entry name" value="PDZ"/>
</dbReference>
<evidence type="ECO:0000313" key="3">
    <source>
        <dbReference type="WBParaSite" id="NBR_0001301501-mRNA-1"/>
    </source>
</evidence>
<keyword evidence="1" id="KW-0732">Signal</keyword>
<feature type="signal peptide" evidence="1">
    <location>
        <begin position="1"/>
        <end position="22"/>
    </location>
</feature>
<evidence type="ECO:0000256" key="1">
    <source>
        <dbReference type="SAM" id="SignalP"/>
    </source>
</evidence>
<dbReference type="WBParaSite" id="NBR_0001301501-mRNA-1">
    <property type="protein sequence ID" value="NBR_0001301501-mRNA-1"/>
    <property type="gene ID" value="NBR_0001301501"/>
</dbReference>
<feature type="domain" description="PDZ" evidence="2">
    <location>
        <begin position="241"/>
        <end position="307"/>
    </location>
</feature>
<dbReference type="PANTHER" id="PTHR14102">
    <property type="entry name" value="PAR-6-RELATED"/>
    <property type="match status" value="1"/>
</dbReference>
<protein>
    <submittedName>
        <fullName evidence="3">PDZ domain-containing protein</fullName>
    </submittedName>
</protein>
<reference evidence="3" key="1">
    <citation type="submission" date="2017-02" db="UniProtKB">
        <authorList>
            <consortium name="WormBaseParasite"/>
        </authorList>
    </citation>
    <scope>IDENTIFICATION</scope>
</reference>
<dbReference type="Gene3D" id="2.30.42.10">
    <property type="match status" value="1"/>
</dbReference>
<organism evidence="3">
    <name type="scientific">Nippostrongylus brasiliensis</name>
    <name type="common">Rat hookworm</name>
    <dbReference type="NCBI Taxonomy" id="27835"/>
    <lineage>
        <taxon>Eukaryota</taxon>
        <taxon>Metazoa</taxon>
        <taxon>Ecdysozoa</taxon>
        <taxon>Nematoda</taxon>
        <taxon>Chromadorea</taxon>
        <taxon>Rhabditida</taxon>
        <taxon>Rhabditina</taxon>
        <taxon>Rhabditomorpha</taxon>
        <taxon>Strongyloidea</taxon>
        <taxon>Heligmosomidae</taxon>
        <taxon>Nippostrongylus</taxon>
    </lineage>
</organism>
<dbReference type="AlphaFoldDB" id="A0A0N4Y9L5"/>
<dbReference type="InterPro" id="IPR051741">
    <property type="entry name" value="PAR6_homolog"/>
</dbReference>
<dbReference type="OMA" id="LVEKMMP"/>
<dbReference type="SMART" id="SM00228">
    <property type="entry name" value="PDZ"/>
    <property type="match status" value="1"/>
</dbReference>
<dbReference type="Pfam" id="PF00595">
    <property type="entry name" value="PDZ"/>
    <property type="match status" value="1"/>
</dbReference>
<dbReference type="PANTHER" id="PTHR14102:SF14">
    <property type="entry name" value="PROTEIN CBG16414"/>
    <property type="match status" value="1"/>
</dbReference>
<dbReference type="SUPFAM" id="SSF50156">
    <property type="entry name" value="PDZ domain-like"/>
    <property type="match status" value="1"/>
</dbReference>
<evidence type="ECO:0000259" key="2">
    <source>
        <dbReference type="PROSITE" id="PS50106"/>
    </source>
</evidence>
<sequence>LVAHNYGVFQVFFCFFLRISYCVPYRHTSSDIAACSSHDEKQKVLSIDFKPVKHKIAGKLQYCTEARQMEKPRESIRDFVIRQNVNEALNNKLRSRSSSLPRIESTDLNEIQYRLATTPLRHQYDPMRNLAIGSLDNLTIDYDSPNKNSLRRRRLPVAPLLGDLEESFPVLRGSRVLVHNMKYWNMGPGDLEVSFPVLRGNRVLVRNMKYWNMGPGARITSREIPPVRAVLVALDQCGFRTVMVEKTQPGPFGFYIATGVMNGQRGIFISRVSIPSLSPMLSVGDEILYVDDQLVRGRSLETVQTLIAGKTKVLIVLLPAIGKFVY</sequence>
<dbReference type="GO" id="GO:0007098">
    <property type="term" value="P:centrosome cycle"/>
    <property type="evidence" value="ECO:0007669"/>
    <property type="project" value="TreeGrafter"/>
</dbReference>
<dbReference type="InterPro" id="IPR036034">
    <property type="entry name" value="PDZ_sf"/>
</dbReference>
<dbReference type="PROSITE" id="PS50106">
    <property type="entry name" value="PDZ"/>
    <property type="match status" value="1"/>
</dbReference>
<accession>A0A0N4Y9L5</accession>
<proteinExistence type="predicted"/>
<name>A0A0N4Y9L5_NIPBR</name>